<evidence type="ECO:0000313" key="1">
    <source>
        <dbReference type="EMBL" id="CAG9537395.1"/>
    </source>
</evidence>
<evidence type="ECO:0000313" key="2">
    <source>
        <dbReference type="Proteomes" id="UP000746747"/>
    </source>
</evidence>
<sequence>MISLLCEKNDTIALHENNSTIALHEKNGTIVLHEKNDTIALHEKNDTIALHEKNGTIALHEKNGTIAPHEKNGKYHSCLGIMPHCLYRNYCTPLSFIHRNRYDIQITIITNPEQKIRKEIFGKTAIIEGPNFSADTLKRKS</sequence>
<accession>A0A8J2M103</accession>
<organism evidence="1 2">
    <name type="scientific">Cercopithifilaria johnstoni</name>
    <dbReference type="NCBI Taxonomy" id="2874296"/>
    <lineage>
        <taxon>Eukaryota</taxon>
        <taxon>Metazoa</taxon>
        <taxon>Ecdysozoa</taxon>
        <taxon>Nematoda</taxon>
        <taxon>Chromadorea</taxon>
        <taxon>Rhabditida</taxon>
        <taxon>Spirurina</taxon>
        <taxon>Spiruromorpha</taxon>
        <taxon>Filarioidea</taxon>
        <taxon>Onchocercidae</taxon>
        <taxon>Cercopithifilaria</taxon>
    </lineage>
</organism>
<keyword evidence="2" id="KW-1185">Reference proteome</keyword>
<dbReference type="AlphaFoldDB" id="A0A8J2M103"/>
<dbReference type="EMBL" id="CAKAEH010001540">
    <property type="protein sequence ID" value="CAG9537395.1"/>
    <property type="molecule type" value="Genomic_DNA"/>
</dbReference>
<proteinExistence type="predicted"/>
<gene>
    <name evidence="1" type="ORF">CJOHNSTONI_LOCUS7213</name>
</gene>
<dbReference type="Proteomes" id="UP000746747">
    <property type="component" value="Unassembled WGS sequence"/>
</dbReference>
<name>A0A8J2M103_9BILA</name>
<reference evidence="1" key="1">
    <citation type="submission" date="2021-09" db="EMBL/GenBank/DDBJ databases">
        <authorList>
            <consortium name="Pathogen Informatics"/>
        </authorList>
    </citation>
    <scope>NUCLEOTIDE SEQUENCE</scope>
</reference>
<comment type="caution">
    <text evidence="1">The sequence shown here is derived from an EMBL/GenBank/DDBJ whole genome shotgun (WGS) entry which is preliminary data.</text>
</comment>
<protein>
    <submittedName>
        <fullName evidence="1">Uncharacterized protein</fullName>
    </submittedName>
</protein>